<evidence type="ECO:0000256" key="3">
    <source>
        <dbReference type="ARBA" id="ARBA00005042"/>
    </source>
</evidence>
<sequence>MDLNHDMPLKKQLFTIPNLMGYFRIILIPVFVWRYITADSITDYRIAAIIVAVSGLTDMFDGKIARRFHMITPLGKALDPIADKLTQGAMALCLVFRFQWMMPLLILFIIKEGFMGIMGILLLRKGKMLNGAMWFGKVCTAVLYVIMFILFLFPSIPLATANVLIVICIGFMLLSLFMYIPVFAQMHKEK</sequence>
<comment type="catalytic activity">
    <reaction evidence="16">
        <text>a CDP-1,2-diacyl-sn-glycerol + sn-glycerol 3-phosphate = a 1,2-diacyl-sn-glycero-3-phospho-(1'-sn-glycero-3'-phosphate) + CMP + H(+)</text>
        <dbReference type="Rhea" id="RHEA:12593"/>
        <dbReference type="ChEBI" id="CHEBI:15378"/>
        <dbReference type="ChEBI" id="CHEBI:57597"/>
        <dbReference type="ChEBI" id="CHEBI:58332"/>
        <dbReference type="ChEBI" id="CHEBI:60110"/>
        <dbReference type="ChEBI" id="CHEBI:60377"/>
        <dbReference type="EC" id="2.7.8.5"/>
    </reaction>
</comment>
<dbReference type="InterPro" id="IPR050324">
    <property type="entry name" value="CDP-alcohol_PTase-I"/>
</dbReference>
<dbReference type="UniPathway" id="UPA00084">
    <property type="reaction ID" value="UER00503"/>
</dbReference>
<evidence type="ECO:0000256" key="16">
    <source>
        <dbReference type="ARBA" id="ARBA00048586"/>
    </source>
</evidence>
<comment type="subcellular location">
    <subcellularLocation>
        <location evidence="2">Membrane</location>
        <topology evidence="2">Multi-pass membrane protein</topology>
    </subcellularLocation>
</comment>
<keyword evidence="12 18" id="KW-0472">Membrane</keyword>
<dbReference type="Proteomes" id="UP000306509">
    <property type="component" value="Unassembled WGS sequence"/>
</dbReference>
<protein>
    <recommendedName>
        <fullName evidence="6">CDP-diacylglycerol--glycerol-3-phosphate 3-phosphatidyltransferase</fullName>
        <ecNumber evidence="5">2.7.8.5</ecNumber>
    </recommendedName>
    <alternativeName>
        <fullName evidence="15">Phosphatidylglycerophosphate synthase</fullName>
    </alternativeName>
</protein>
<evidence type="ECO:0000256" key="4">
    <source>
        <dbReference type="ARBA" id="ARBA00010441"/>
    </source>
</evidence>
<comment type="function">
    <text evidence="1">This protein catalyzes the committed step to the synthesis of the acidic phospholipids.</text>
</comment>
<dbReference type="GO" id="GO:0016020">
    <property type="term" value="C:membrane"/>
    <property type="evidence" value="ECO:0007669"/>
    <property type="project" value="UniProtKB-SubCell"/>
</dbReference>
<keyword evidence="8 17" id="KW-0808">Transferase</keyword>
<dbReference type="STRING" id="180332.GCA_000797495_04941"/>
<evidence type="ECO:0000256" key="7">
    <source>
        <dbReference type="ARBA" id="ARBA00022516"/>
    </source>
</evidence>
<feature type="transmembrane region" description="Helical" evidence="18">
    <location>
        <begin position="159"/>
        <end position="184"/>
    </location>
</feature>
<evidence type="ECO:0000256" key="2">
    <source>
        <dbReference type="ARBA" id="ARBA00004141"/>
    </source>
</evidence>
<feature type="transmembrane region" description="Helical" evidence="18">
    <location>
        <begin position="135"/>
        <end position="153"/>
    </location>
</feature>
<name>A0A4U8QAG1_9FIRM</name>
<evidence type="ECO:0000256" key="5">
    <source>
        <dbReference type="ARBA" id="ARBA00013170"/>
    </source>
</evidence>
<comment type="pathway">
    <text evidence="3">Phospholipid metabolism; phosphatidylglycerol biosynthesis; phosphatidylglycerol from CDP-diacylglycerol: step 1/2.</text>
</comment>
<dbReference type="GO" id="GO:0008444">
    <property type="term" value="F:CDP-diacylglycerol-glycerol-3-phosphate 3-phosphatidyltransferase activity"/>
    <property type="evidence" value="ECO:0007669"/>
    <property type="project" value="UniProtKB-EC"/>
</dbReference>
<keyword evidence="20" id="KW-1185">Reference proteome</keyword>
<organism evidence="19 20">
    <name type="scientific">Robinsoniella peoriensis</name>
    <dbReference type="NCBI Taxonomy" id="180332"/>
    <lineage>
        <taxon>Bacteria</taxon>
        <taxon>Bacillati</taxon>
        <taxon>Bacillota</taxon>
        <taxon>Clostridia</taxon>
        <taxon>Lachnospirales</taxon>
        <taxon>Lachnospiraceae</taxon>
        <taxon>Robinsoniella</taxon>
    </lineage>
</organism>
<evidence type="ECO:0000256" key="6">
    <source>
        <dbReference type="ARBA" id="ARBA00014944"/>
    </source>
</evidence>
<keyword evidence="14" id="KW-1208">Phospholipid metabolism</keyword>
<evidence type="ECO:0000313" key="19">
    <source>
        <dbReference type="EMBL" id="TLD01213.1"/>
    </source>
</evidence>
<gene>
    <name evidence="19" type="primary">pgsA_2</name>
    <name evidence="19" type="ORF">DSM106044_02005</name>
</gene>
<accession>A0A4U8QAG1</accession>
<dbReference type="InterPro" id="IPR048254">
    <property type="entry name" value="CDP_ALCOHOL_P_TRANSF_CS"/>
</dbReference>
<dbReference type="AlphaFoldDB" id="A0A4U8QAG1"/>
<dbReference type="PANTHER" id="PTHR14269">
    <property type="entry name" value="CDP-DIACYLGLYCEROL--GLYCEROL-3-PHOSPHATE 3-PHOSPHATIDYLTRANSFERASE-RELATED"/>
    <property type="match status" value="1"/>
</dbReference>
<evidence type="ECO:0000313" key="20">
    <source>
        <dbReference type="Proteomes" id="UP000306509"/>
    </source>
</evidence>
<evidence type="ECO:0000256" key="14">
    <source>
        <dbReference type="ARBA" id="ARBA00023264"/>
    </source>
</evidence>
<dbReference type="EC" id="2.7.8.5" evidence="5"/>
<comment type="caution">
    <text evidence="19">The sequence shown here is derived from an EMBL/GenBank/DDBJ whole genome shotgun (WGS) entry which is preliminary data.</text>
</comment>
<evidence type="ECO:0000256" key="12">
    <source>
        <dbReference type="ARBA" id="ARBA00023136"/>
    </source>
</evidence>
<keyword evidence="7" id="KW-0444">Lipid biosynthesis</keyword>
<dbReference type="Gene3D" id="1.20.120.1760">
    <property type="match status" value="1"/>
</dbReference>
<dbReference type="PROSITE" id="PS00379">
    <property type="entry name" value="CDP_ALCOHOL_P_TRANSF"/>
    <property type="match status" value="1"/>
</dbReference>
<dbReference type="GO" id="GO:0006655">
    <property type="term" value="P:phosphatidylglycerol biosynthetic process"/>
    <property type="evidence" value="ECO:0007669"/>
    <property type="project" value="UniProtKB-UniPathway"/>
</dbReference>
<keyword evidence="13" id="KW-0594">Phospholipid biosynthesis</keyword>
<evidence type="ECO:0000256" key="10">
    <source>
        <dbReference type="ARBA" id="ARBA00022989"/>
    </source>
</evidence>
<dbReference type="PANTHER" id="PTHR14269:SF62">
    <property type="entry name" value="CDP-DIACYLGLYCEROL--GLYCEROL-3-PHOSPHATE 3-PHOSPHATIDYLTRANSFERASE 1, CHLOROPLASTIC"/>
    <property type="match status" value="1"/>
</dbReference>
<evidence type="ECO:0000256" key="1">
    <source>
        <dbReference type="ARBA" id="ARBA00003973"/>
    </source>
</evidence>
<dbReference type="RefSeq" id="WP_243133020.1">
    <property type="nucleotide sequence ID" value="NZ_QGQD01000043.1"/>
</dbReference>
<keyword evidence="11" id="KW-0443">Lipid metabolism</keyword>
<dbReference type="Pfam" id="PF01066">
    <property type="entry name" value="CDP-OH_P_transf"/>
    <property type="match status" value="1"/>
</dbReference>
<dbReference type="EMBL" id="QGQD01000043">
    <property type="protein sequence ID" value="TLD01213.1"/>
    <property type="molecule type" value="Genomic_DNA"/>
</dbReference>
<keyword evidence="9 18" id="KW-0812">Transmembrane</keyword>
<evidence type="ECO:0000256" key="8">
    <source>
        <dbReference type="ARBA" id="ARBA00022679"/>
    </source>
</evidence>
<feature type="transmembrane region" description="Helical" evidence="18">
    <location>
        <begin position="104"/>
        <end position="123"/>
    </location>
</feature>
<evidence type="ECO:0000256" key="13">
    <source>
        <dbReference type="ARBA" id="ARBA00023209"/>
    </source>
</evidence>
<keyword evidence="10 18" id="KW-1133">Transmembrane helix</keyword>
<evidence type="ECO:0000256" key="11">
    <source>
        <dbReference type="ARBA" id="ARBA00023098"/>
    </source>
</evidence>
<dbReference type="InterPro" id="IPR043130">
    <property type="entry name" value="CDP-OH_PTrfase_TM_dom"/>
</dbReference>
<comment type="similarity">
    <text evidence="4 17">Belongs to the CDP-alcohol phosphatidyltransferase class-I family.</text>
</comment>
<evidence type="ECO:0000256" key="15">
    <source>
        <dbReference type="ARBA" id="ARBA00033018"/>
    </source>
</evidence>
<dbReference type="PIRSF" id="PIRSF000847">
    <property type="entry name" value="Phos_ph_gly_syn"/>
    <property type="match status" value="1"/>
</dbReference>
<evidence type="ECO:0000256" key="17">
    <source>
        <dbReference type="RuleBase" id="RU003750"/>
    </source>
</evidence>
<dbReference type="InterPro" id="IPR000462">
    <property type="entry name" value="CDP-OH_P_trans"/>
</dbReference>
<evidence type="ECO:0000256" key="18">
    <source>
        <dbReference type="SAM" id="Phobius"/>
    </source>
</evidence>
<dbReference type="InterPro" id="IPR004570">
    <property type="entry name" value="Phosphatidylglycerol_P_synth"/>
</dbReference>
<reference evidence="19 20" key="1">
    <citation type="journal article" date="2019" name="Anaerobe">
        <title>Detection of Robinsoniella peoriensis in multiple bone samples of a trauma patient.</title>
        <authorList>
            <person name="Schrottner P."/>
            <person name="Hartwich K."/>
            <person name="Bunk B."/>
            <person name="Schober I."/>
            <person name="Helbig S."/>
            <person name="Rudolph W.W."/>
            <person name="Gunzer F."/>
        </authorList>
    </citation>
    <scope>NUCLEOTIDE SEQUENCE [LARGE SCALE GENOMIC DNA]</scope>
    <source>
        <strain evidence="19 20">DSM 106044</strain>
    </source>
</reference>
<evidence type="ECO:0000256" key="9">
    <source>
        <dbReference type="ARBA" id="ARBA00022692"/>
    </source>
</evidence>
<proteinExistence type="inferred from homology"/>
<feature type="transmembrane region" description="Helical" evidence="18">
    <location>
        <begin position="21"/>
        <end position="38"/>
    </location>
</feature>